<comment type="caution">
    <text evidence="2">The sequence shown here is derived from an EMBL/GenBank/DDBJ whole genome shotgun (WGS) entry which is preliminary data.</text>
</comment>
<dbReference type="EMBL" id="JACGWM010001699">
    <property type="protein sequence ID" value="KAL0289296.1"/>
    <property type="molecule type" value="Genomic_DNA"/>
</dbReference>
<dbReference type="SUPFAM" id="SSF56672">
    <property type="entry name" value="DNA/RNA polymerases"/>
    <property type="match status" value="1"/>
</dbReference>
<evidence type="ECO:0000313" key="2">
    <source>
        <dbReference type="EMBL" id="KAL0289296.1"/>
    </source>
</evidence>
<name>A0AAW2J483_9LAMI</name>
<feature type="region of interest" description="Disordered" evidence="1">
    <location>
        <begin position="632"/>
        <end position="717"/>
    </location>
</feature>
<dbReference type="PANTHER" id="PTHR33064">
    <property type="entry name" value="POL PROTEIN"/>
    <property type="match status" value="1"/>
</dbReference>
<sequence length="738" mass="83137">MVVQIKDQIIQIWTKARPTRVSSQGSRQTNARSTERTPTRRTFRRAHTRANKSFKDCNSWTCGARGHISSDYPQKHGELRKFEAIDDILDAVYYGDLVPIYQFKDLPSDENMKEYIEIPRIFKEFCKVGAQDPIRIPRIGIVGRENESMTLGLSILKDHKPWGRKGSGICTAKSGVFPKEAKKTLPIITGRNFPQKILLLNKEIREAKIMIGGAFGTPWFMGLINSDSFQDEYEEEIKNLKETLQEIKSLDIGEESKLSLEKVKSLIERNFSENPLAWWDRNKIETILKVNGVQVRVRSYKPIQMNMEDKKDMQVIIKEHINLRLIEPRVSAYNSSGFLEFLLDETGIELQDHIVEKIHNFPDVLKDKKHLQNFSGVVNFSNIFIKDLTRYKKDFRPRLKKIESTKLKWEEIHTQRVRELKQKASPLGITHELREHDPKHALKVHGSKPAVSDSSTNCTKPSLDSGEVATIGLRDVKTPDDSSQPSTSGLKDGEISLRNFRKRVSPNISFHEATEARHGRGRGCGCARRNGPTNPPPVVGADALPPPKPAIVLSPIPTEPAMRGRQFTSLDQAVGCTTTTPTTSATNDPKIVYHPPGCEYWGSPEFQAHSAKCKVNQVANLDTTATVYHGESSSIGAHKSHNSNAPSNRWRSSKSATKEGGPPMERPESSRGRAGGQKRGRFWLQGPPHRCWNLQPSASTAPSPSPPQSPRHDLDDRVARLEELIRRMDPTWPDPPAP</sequence>
<feature type="region of interest" description="Disordered" evidence="1">
    <location>
        <begin position="445"/>
        <end position="495"/>
    </location>
</feature>
<dbReference type="Gene3D" id="3.30.70.270">
    <property type="match status" value="1"/>
</dbReference>
<feature type="region of interest" description="Disordered" evidence="1">
    <location>
        <begin position="17"/>
        <end position="42"/>
    </location>
</feature>
<organism evidence="2">
    <name type="scientific">Sesamum calycinum</name>
    <dbReference type="NCBI Taxonomy" id="2727403"/>
    <lineage>
        <taxon>Eukaryota</taxon>
        <taxon>Viridiplantae</taxon>
        <taxon>Streptophyta</taxon>
        <taxon>Embryophyta</taxon>
        <taxon>Tracheophyta</taxon>
        <taxon>Spermatophyta</taxon>
        <taxon>Magnoliopsida</taxon>
        <taxon>eudicotyledons</taxon>
        <taxon>Gunneridae</taxon>
        <taxon>Pentapetalae</taxon>
        <taxon>asterids</taxon>
        <taxon>lamiids</taxon>
        <taxon>Lamiales</taxon>
        <taxon>Pedaliaceae</taxon>
        <taxon>Sesamum</taxon>
    </lineage>
</organism>
<feature type="compositionally biased region" description="Polar residues" evidence="1">
    <location>
        <begin position="452"/>
        <end position="462"/>
    </location>
</feature>
<dbReference type="InterPro" id="IPR043128">
    <property type="entry name" value="Rev_trsase/Diguanyl_cyclase"/>
</dbReference>
<proteinExistence type="predicted"/>
<reference evidence="2" key="2">
    <citation type="journal article" date="2024" name="Plant">
        <title>Genomic evolution and insights into agronomic trait innovations of Sesamum species.</title>
        <authorList>
            <person name="Miao H."/>
            <person name="Wang L."/>
            <person name="Qu L."/>
            <person name="Liu H."/>
            <person name="Sun Y."/>
            <person name="Le M."/>
            <person name="Wang Q."/>
            <person name="Wei S."/>
            <person name="Zheng Y."/>
            <person name="Lin W."/>
            <person name="Duan Y."/>
            <person name="Cao H."/>
            <person name="Xiong S."/>
            <person name="Wang X."/>
            <person name="Wei L."/>
            <person name="Li C."/>
            <person name="Ma Q."/>
            <person name="Ju M."/>
            <person name="Zhao R."/>
            <person name="Li G."/>
            <person name="Mu C."/>
            <person name="Tian Q."/>
            <person name="Mei H."/>
            <person name="Zhang T."/>
            <person name="Gao T."/>
            <person name="Zhang H."/>
        </authorList>
    </citation>
    <scope>NUCLEOTIDE SEQUENCE</scope>
    <source>
        <strain evidence="2">KEN8</strain>
    </source>
</reference>
<dbReference type="PANTHER" id="PTHR33064:SF37">
    <property type="entry name" value="RIBONUCLEASE H"/>
    <property type="match status" value="1"/>
</dbReference>
<evidence type="ECO:0000256" key="1">
    <source>
        <dbReference type="SAM" id="MobiDB-lite"/>
    </source>
</evidence>
<reference evidence="2" key="1">
    <citation type="submission" date="2020-06" db="EMBL/GenBank/DDBJ databases">
        <authorList>
            <person name="Li T."/>
            <person name="Hu X."/>
            <person name="Zhang T."/>
            <person name="Song X."/>
            <person name="Zhang H."/>
            <person name="Dai N."/>
            <person name="Sheng W."/>
            <person name="Hou X."/>
            <person name="Wei L."/>
        </authorList>
    </citation>
    <scope>NUCLEOTIDE SEQUENCE</scope>
    <source>
        <strain evidence="2">KEN8</strain>
        <tissue evidence="2">Leaf</tissue>
    </source>
</reference>
<protein>
    <submittedName>
        <fullName evidence="2">Uncharacterized protein</fullName>
    </submittedName>
</protein>
<feature type="compositionally biased region" description="Polar residues" evidence="1">
    <location>
        <begin position="642"/>
        <end position="655"/>
    </location>
</feature>
<accession>A0AAW2J483</accession>
<dbReference type="InterPro" id="IPR051320">
    <property type="entry name" value="Viral_Replic_Matur_Polypro"/>
</dbReference>
<gene>
    <name evidence="2" type="ORF">Scaly_2546100</name>
</gene>
<dbReference type="AlphaFoldDB" id="A0AAW2J483"/>
<dbReference type="InterPro" id="IPR043502">
    <property type="entry name" value="DNA/RNA_pol_sf"/>
</dbReference>
<feature type="compositionally biased region" description="Polar residues" evidence="1">
    <location>
        <begin position="20"/>
        <end position="30"/>
    </location>
</feature>